<dbReference type="GeneID" id="63210315"/>
<protein>
    <submittedName>
        <fullName evidence="1">Uncharacterized protein</fullName>
    </submittedName>
</protein>
<evidence type="ECO:0000313" key="1">
    <source>
        <dbReference type="EMBL" id="QNJ56755.1"/>
    </source>
</evidence>
<dbReference type="KEGG" id="vg:63210315"/>
<sequence>MSYRYAKYILISDDRVDERVFRVLGAAKGIRTRYYKGKGDIYEVVAGESWEPRLELVDSQ</sequence>
<evidence type="ECO:0000313" key="2">
    <source>
        <dbReference type="Proteomes" id="UP000515890"/>
    </source>
</evidence>
<dbReference type="RefSeq" id="YP_010013700.1">
    <property type="nucleotide sequence ID" value="NC_053513.1"/>
</dbReference>
<keyword evidence="2" id="KW-1185">Reference proteome</keyword>
<name>A0A7G8LHN3_9CAUD</name>
<reference evidence="1 2" key="1">
    <citation type="submission" date="2020-06" db="EMBL/GenBank/DDBJ databases">
        <authorList>
            <person name="Ruesch T."/>
            <person name="Stepniewski C."/>
            <person name="Ballard C."/>
            <person name="Battaglia S."/>
            <person name="Diaz I."/>
            <person name="Engley A."/>
            <person name="Erickson A."/>
            <person name="Ernst L."/>
            <person name="Gonzales E."/>
            <person name="Haider A."/>
            <person name="Harrison M."/>
            <person name="Moore J."/>
            <person name="Paratore J."/>
            <person name="Rafanan A."/>
            <person name="Storz S."/>
            <person name="Poxleitner M.K."/>
            <person name="Anders K.R."/>
            <person name="Garlena R.A."/>
            <person name="Russell D.A."/>
            <person name="Pope W.H."/>
            <person name="Jacobs-Sera D."/>
            <person name="Hatfull G.F."/>
        </authorList>
    </citation>
    <scope>NUCLEOTIDE SEQUENCE [LARGE SCALE GENOMIC DNA]</scope>
</reference>
<dbReference type="EMBL" id="MT658802">
    <property type="protein sequence ID" value="QNJ56755.1"/>
    <property type="molecule type" value="Genomic_DNA"/>
</dbReference>
<accession>A0A7G8LHN3</accession>
<gene>
    <name evidence="1" type="primary">95</name>
    <name evidence="1" type="ORF">SEA_AZIZ_95</name>
</gene>
<organism evidence="1 2">
    <name type="scientific">Mycobacterium phage Aziz</name>
    <dbReference type="NCBI Taxonomy" id="2762281"/>
    <lineage>
        <taxon>Viruses</taxon>
        <taxon>Duplodnaviria</taxon>
        <taxon>Heunggongvirae</taxon>
        <taxon>Uroviricota</taxon>
        <taxon>Caudoviricetes</taxon>
        <taxon>Vilmaviridae</taxon>
        <taxon>Mclasvirinae</taxon>
        <taxon>Reyvirus</taxon>
        <taxon>Reyvirus aziz</taxon>
    </lineage>
</organism>
<proteinExistence type="predicted"/>
<dbReference type="Proteomes" id="UP000515890">
    <property type="component" value="Segment"/>
</dbReference>
<reference evidence="2" key="2">
    <citation type="journal article" date="2021" name="Microbiol. Resour. Announc.">
        <title>Genome Sequences of Subcluster M2 Mycobacteriophages Estes and Aziz.</title>
        <authorList>
            <person name="Fitzgerald S.K."/>
            <person name="Johnson E.H."/>
            <person name="Storz S.H.R."/>
            <person name="Ballard C."/>
            <person name="Battaglia S."/>
            <person name="Boice M."/>
            <person name="Bramwell-Butcher J."/>
            <person name="Dedinsky M."/>
            <person name="DeKlotz J."/>
            <person name="Diaz I."/>
            <person name="Engley A."/>
            <person name="Ernst L."/>
            <person name="Gonzales E."/>
            <person name="Groscost A."/>
            <person name="Grosser P."/>
            <person name="Haider A."/>
            <person name="Harrison M."/>
            <person name="Husler K."/>
            <person name="Lau J."/>
            <person name="Monlux M."/>
            <person name="Paratore J."/>
            <person name="Ruesch T."/>
            <person name="Schlesinger M."/>
            <person name="Scholes A."/>
            <person name="Poxleitner M.K."/>
            <person name="Anders K.R."/>
        </authorList>
    </citation>
    <scope>NUCLEOTIDE SEQUENCE [LARGE SCALE GENOMIC DNA]</scope>
</reference>